<accession>A0A0A8ZHQ0</accession>
<reference evidence="1" key="1">
    <citation type="submission" date="2014-09" db="EMBL/GenBank/DDBJ databases">
        <authorList>
            <person name="Magalhaes I.L.F."/>
            <person name="Oliveira U."/>
            <person name="Santos F.R."/>
            <person name="Vidigal T.H.D.A."/>
            <person name="Brescovit A.D."/>
            <person name="Santos A.J."/>
        </authorList>
    </citation>
    <scope>NUCLEOTIDE SEQUENCE</scope>
    <source>
        <tissue evidence="1">Shoot tissue taken approximately 20 cm above the soil surface</tissue>
    </source>
</reference>
<proteinExistence type="predicted"/>
<evidence type="ECO:0000313" key="1">
    <source>
        <dbReference type="EMBL" id="JAD37193.1"/>
    </source>
</evidence>
<dbReference type="EMBL" id="GBRH01260702">
    <property type="protein sequence ID" value="JAD37193.1"/>
    <property type="molecule type" value="Transcribed_RNA"/>
</dbReference>
<organism evidence="1">
    <name type="scientific">Arundo donax</name>
    <name type="common">Giant reed</name>
    <name type="synonym">Donax arundinaceus</name>
    <dbReference type="NCBI Taxonomy" id="35708"/>
    <lineage>
        <taxon>Eukaryota</taxon>
        <taxon>Viridiplantae</taxon>
        <taxon>Streptophyta</taxon>
        <taxon>Embryophyta</taxon>
        <taxon>Tracheophyta</taxon>
        <taxon>Spermatophyta</taxon>
        <taxon>Magnoliopsida</taxon>
        <taxon>Liliopsida</taxon>
        <taxon>Poales</taxon>
        <taxon>Poaceae</taxon>
        <taxon>PACMAD clade</taxon>
        <taxon>Arundinoideae</taxon>
        <taxon>Arundineae</taxon>
        <taxon>Arundo</taxon>
    </lineage>
</organism>
<name>A0A0A8ZHQ0_ARUDO</name>
<reference evidence="1" key="2">
    <citation type="journal article" date="2015" name="Data Brief">
        <title>Shoot transcriptome of the giant reed, Arundo donax.</title>
        <authorList>
            <person name="Barrero R.A."/>
            <person name="Guerrero F.D."/>
            <person name="Moolhuijzen P."/>
            <person name="Goolsby J.A."/>
            <person name="Tidwell J."/>
            <person name="Bellgard S.E."/>
            <person name="Bellgard M.I."/>
        </authorList>
    </citation>
    <scope>NUCLEOTIDE SEQUENCE</scope>
    <source>
        <tissue evidence="1">Shoot tissue taken approximately 20 cm above the soil surface</tissue>
    </source>
</reference>
<protein>
    <submittedName>
        <fullName evidence="1">Uncharacterized protein</fullName>
    </submittedName>
</protein>
<dbReference type="AlphaFoldDB" id="A0A0A8ZHQ0"/>
<sequence>MALKNYLPQNTRGETMVLNYHQ</sequence>